<dbReference type="RefSeq" id="WP_350351892.1">
    <property type="nucleotide sequence ID" value="NZ_CP158357.1"/>
</dbReference>
<organism evidence="1">
    <name type="scientific">Microbacterium sp. A8/3-1</name>
    <dbReference type="NCBI Taxonomy" id="3160749"/>
    <lineage>
        <taxon>Bacteria</taxon>
        <taxon>Bacillati</taxon>
        <taxon>Actinomycetota</taxon>
        <taxon>Actinomycetes</taxon>
        <taxon>Micrococcales</taxon>
        <taxon>Microbacteriaceae</taxon>
        <taxon>Microbacterium</taxon>
    </lineage>
</organism>
<name>A0AAU7VXW5_9MICO</name>
<dbReference type="EMBL" id="CP158357">
    <property type="protein sequence ID" value="XBX78666.1"/>
    <property type="molecule type" value="Genomic_DNA"/>
</dbReference>
<evidence type="ECO:0000313" key="1">
    <source>
        <dbReference type="EMBL" id="XBX78666.1"/>
    </source>
</evidence>
<reference evidence="1" key="1">
    <citation type="submission" date="2024-06" db="EMBL/GenBank/DDBJ databases">
        <title>Draft genome sequence of Microbacterium sp. strain A8/3-1, isolated from Oxytropis tragacanthoides Fisch. ex DC. Root nodules in the Altai region of Russia.</title>
        <authorList>
            <person name="Sazanova A."/>
            <person name="Guro P."/>
            <person name="Kuznetsova I."/>
            <person name="Belimov A."/>
            <person name="Safronova V."/>
        </authorList>
    </citation>
    <scope>NUCLEOTIDE SEQUENCE</scope>
    <source>
        <strain evidence="1">A8/3-1</strain>
    </source>
</reference>
<dbReference type="Pfam" id="PF13384">
    <property type="entry name" value="HTH_23"/>
    <property type="match status" value="1"/>
</dbReference>
<dbReference type="SUPFAM" id="SSF46689">
    <property type="entry name" value="Homeodomain-like"/>
    <property type="match status" value="1"/>
</dbReference>
<protein>
    <submittedName>
        <fullName evidence="1">Helix-turn-helix domain-containing protein</fullName>
    </submittedName>
</protein>
<dbReference type="AlphaFoldDB" id="A0AAU7VXW5"/>
<accession>A0AAU7VXW5</accession>
<sequence>MAGETFNAQKRAMALELFNDGFGCNAIAREVGVSPASISRWAKAEGLAFDRSQAALAVRAHTIDLAKERVLLAQKMAQAANDMLDMLDGPFTVFNFGGKDNTFASEELDAAPVDARRTIITASAIAFDKASKVVADEQDPGEAGAKAMLRQLGEALGIS</sequence>
<gene>
    <name evidence="1" type="ORF">ABS642_00835</name>
</gene>
<dbReference type="InterPro" id="IPR009057">
    <property type="entry name" value="Homeodomain-like_sf"/>
</dbReference>
<proteinExistence type="predicted"/>